<protein>
    <submittedName>
        <fullName evidence="2">Sprouty</fullName>
    </submittedName>
</protein>
<dbReference type="Proteomes" id="UP000887569">
    <property type="component" value="Unplaced"/>
</dbReference>
<organism evidence="1 2">
    <name type="scientific">Parascaris univalens</name>
    <name type="common">Nematode worm</name>
    <dbReference type="NCBI Taxonomy" id="6257"/>
    <lineage>
        <taxon>Eukaryota</taxon>
        <taxon>Metazoa</taxon>
        <taxon>Ecdysozoa</taxon>
        <taxon>Nematoda</taxon>
        <taxon>Chromadorea</taxon>
        <taxon>Rhabditida</taxon>
        <taxon>Spirurina</taxon>
        <taxon>Ascaridomorpha</taxon>
        <taxon>Ascaridoidea</taxon>
        <taxon>Ascarididae</taxon>
        <taxon>Parascaris</taxon>
    </lineage>
</organism>
<evidence type="ECO:0000313" key="1">
    <source>
        <dbReference type="Proteomes" id="UP000887569"/>
    </source>
</evidence>
<evidence type="ECO:0000313" key="2">
    <source>
        <dbReference type="WBParaSite" id="PgR018_g029_t02"/>
    </source>
</evidence>
<reference evidence="2" key="1">
    <citation type="submission" date="2022-11" db="UniProtKB">
        <authorList>
            <consortium name="WormBaseParasite"/>
        </authorList>
    </citation>
    <scope>IDENTIFICATION</scope>
</reference>
<name>A0A915AVR2_PARUN</name>
<keyword evidence="1" id="KW-1185">Reference proteome</keyword>
<accession>A0A915AVR2</accession>
<dbReference type="WBParaSite" id="PgR018_g029_t02">
    <property type="protein sequence ID" value="PgR018_g029_t02"/>
    <property type="gene ID" value="PgR018_g029"/>
</dbReference>
<sequence length="44" mass="5316">NKNRMYESVECANSTKKRYTSLSNENNEREKEEVLVYDVVRLYI</sequence>
<proteinExistence type="predicted"/>
<dbReference type="AlphaFoldDB" id="A0A915AVR2"/>